<feature type="transmembrane region" description="Helical" evidence="7">
    <location>
        <begin position="117"/>
        <end position="136"/>
    </location>
</feature>
<dbReference type="PANTHER" id="PTHR36115">
    <property type="entry name" value="PROLINE-RICH ANTIGEN HOMOLOG-RELATED"/>
    <property type="match status" value="1"/>
</dbReference>
<evidence type="ECO:0000256" key="5">
    <source>
        <dbReference type="ARBA" id="ARBA00023136"/>
    </source>
</evidence>
<proteinExistence type="predicted"/>
<evidence type="ECO:0000313" key="10">
    <source>
        <dbReference type="Proteomes" id="UP000275777"/>
    </source>
</evidence>
<name>A0A3S5DL75_CHRVL</name>
<evidence type="ECO:0000313" key="9">
    <source>
        <dbReference type="EMBL" id="VEB40810.1"/>
    </source>
</evidence>
<evidence type="ECO:0000259" key="8">
    <source>
        <dbReference type="Pfam" id="PF06271"/>
    </source>
</evidence>
<protein>
    <submittedName>
        <fullName evidence="9">RDD family</fullName>
    </submittedName>
</protein>
<dbReference type="InterPro" id="IPR051791">
    <property type="entry name" value="Pra-immunoreactive"/>
</dbReference>
<sequence length="198" mass="20912">MADVPKIHEQELEYVGFWARVLASLADTILLLIVSAPLLWLLAGREAASAGGLPDLAELSGAGSLAECLVNYLLPAVAIILFWIYKSATPGKMMLGARVVDADTGAPLKPGQAALRYLGYFVATIPFGLGLLWVGIDARKQGWHDKLARTVVVRRKPRPAAFPHAAKPATAAPARAGPSSAQPRRRPAHPTGTTPAPG</sequence>
<feature type="region of interest" description="Disordered" evidence="6">
    <location>
        <begin position="158"/>
        <end position="198"/>
    </location>
</feature>
<dbReference type="Pfam" id="PF06271">
    <property type="entry name" value="RDD"/>
    <property type="match status" value="1"/>
</dbReference>
<keyword evidence="3 7" id="KW-0812">Transmembrane</keyword>
<keyword evidence="4 7" id="KW-1133">Transmembrane helix</keyword>
<comment type="subcellular location">
    <subcellularLocation>
        <location evidence="1">Cell membrane</location>
        <topology evidence="1">Multi-pass membrane protein</topology>
    </subcellularLocation>
</comment>
<dbReference type="Proteomes" id="UP000275777">
    <property type="component" value="Chromosome"/>
</dbReference>
<gene>
    <name evidence="9" type="ORF">NCTC9695_01213</name>
</gene>
<accession>A0A3S5DL75</accession>
<evidence type="ECO:0000256" key="6">
    <source>
        <dbReference type="SAM" id="MobiDB-lite"/>
    </source>
</evidence>
<organism evidence="9 10">
    <name type="scientific">Chromobacterium violaceum</name>
    <dbReference type="NCBI Taxonomy" id="536"/>
    <lineage>
        <taxon>Bacteria</taxon>
        <taxon>Pseudomonadati</taxon>
        <taxon>Pseudomonadota</taxon>
        <taxon>Betaproteobacteria</taxon>
        <taxon>Neisseriales</taxon>
        <taxon>Chromobacteriaceae</taxon>
        <taxon>Chromobacterium</taxon>
    </lineage>
</organism>
<dbReference type="AlphaFoldDB" id="A0A3S5DL75"/>
<dbReference type="EMBL" id="LR134182">
    <property type="protein sequence ID" value="VEB40810.1"/>
    <property type="molecule type" value="Genomic_DNA"/>
</dbReference>
<evidence type="ECO:0000256" key="2">
    <source>
        <dbReference type="ARBA" id="ARBA00022475"/>
    </source>
</evidence>
<keyword evidence="5 7" id="KW-0472">Membrane</keyword>
<dbReference type="GO" id="GO:0005886">
    <property type="term" value="C:plasma membrane"/>
    <property type="evidence" value="ECO:0007669"/>
    <property type="project" value="UniProtKB-SubCell"/>
</dbReference>
<keyword evidence="2" id="KW-1003">Cell membrane</keyword>
<evidence type="ECO:0000256" key="3">
    <source>
        <dbReference type="ARBA" id="ARBA00022692"/>
    </source>
</evidence>
<dbReference type="InterPro" id="IPR010432">
    <property type="entry name" value="RDD"/>
</dbReference>
<evidence type="ECO:0000256" key="4">
    <source>
        <dbReference type="ARBA" id="ARBA00022989"/>
    </source>
</evidence>
<dbReference type="PANTHER" id="PTHR36115:SF4">
    <property type="entry name" value="MEMBRANE PROTEIN"/>
    <property type="match status" value="1"/>
</dbReference>
<evidence type="ECO:0000256" key="1">
    <source>
        <dbReference type="ARBA" id="ARBA00004651"/>
    </source>
</evidence>
<feature type="transmembrane region" description="Helical" evidence="7">
    <location>
        <begin position="17"/>
        <end position="43"/>
    </location>
</feature>
<feature type="transmembrane region" description="Helical" evidence="7">
    <location>
        <begin position="64"/>
        <end position="85"/>
    </location>
</feature>
<reference evidence="9 10" key="1">
    <citation type="submission" date="2018-12" db="EMBL/GenBank/DDBJ databases">
        <authorList>
            <consortium name="Pathogen Informatics"/>
        </authorList>
    </citation>
    <scope>NUCLEOTIDE SEQUENCE [LARGE SCALE GENOMIC DNA]</scope>
    <source>
        <strain evidence="9 10">NCTC9695</strain>
    </source>
</reference>
<feature type="compositionally biased region" description="Low complexity" evidence="6">
    <location>
        <begin position="189"/>
        <end position="198"/>
    </location>
</feature>
<evidence type="ECO:0000256" key="7">
    <source>
        <dbReference type="SAM" id="Phobius"/>
    </source>
</evidence>
<feature type="compositionally biased region" description="Low complexity" evidence="6">
    <location>
        <begin position="159"/>
        <end position="182"/>
    </location>
</feature>
<feature type="domain" description="RDD" evidence="8">
    <location>
        <begin position="14"/>
        <end position="148"/>
    </location>
</feature>